<sequence length="415" mass="46809">MNHYYRNNTKLLKNATDFKRNIKFIYILILVFSGIKLAAQEEFVPPPAKIITSFAFTQLTGGIIIIHGTLDSLQDTLNFVLDTGSGGISLDSTTCTYYNLKLEPSDRIVRGIAGMKYVSFAKNHSLNLPGLTVTNLDFHINDYEILSSAYGMHIDGIIGYSFFRRYIVNIDYDEQLVRVYTVGTYKYPRGGHLLKPQFSTLPMQMASVKDANKVFAKFYLDTGAGLCILMNDDFAKDSVIFKKKRKMFLSQAEGLGGKTDMMLSVVKEVKIGPYRFRKVPAYIFSDDYNVTNYPVLGGLLGNDLLRRFNAWINYPLQEIYIKPNKHYLDSFDYSYTGLGIYLINGAITVTDIIKGSPAEAAGFQSGDIIVGMEGNFSNNIQAYKILLQNARTKLRIVIMRKGQPQIIYLKVKSIL</sequence>
<dbReference type="InterPro" id="IPR021109">
    <property type="entry name" value="Peptidase_aspartic_dom_sf"/>
</dbReference>
<dbReference type="PROSITE" id="PS50106">
    <property type="entry name" value="PDZ"/>
    <property type="match status" value="1"/>
</dbReference>
<dbReference type="InterPro" id="IPR036034">
    <property type="entry name" value="PDZ_sf"/>
</dbReference>
<evidence type="ECO:0000256" key="1">
    <source>
        <dbReference type="ARBA" id="ARBA00022801"/>
    </source>
</evidence>
<keyword evidence="2" id="KW-0472">Membrane</keyword>
<dbReference type="EMBL" id="FOXQ01000016">
    <property type="protein sequence ID" value="SFQ50841.1"/>
    <property type="molecule type" value="Genomic_DNA"/>
</dbReference>
<dbReference type="Gene3D" id="2.30.42.10">
    <property type="match status" value="1"/>
</dbReference>
<reference evidence="5 6" key="1">
    <citation type="submission" date="2016-10" db="EMBL/GenBank/DDBJ databases">
        <authorList>
            <person name="de Groot N.N."/>
        </authorList>
    </citation>
    <scope>NUCLEOTIDE SEQUENCE [LARGE SCALE GENOMIC DNA]</scope>
    <source>
        <strain evidence="5 6">DSM 28286</strain>
    </source>
</reference>
<keyword evidence="5" id="KW-0645">Protease</keyword>
<dbReference type="InterPro" id="IPR001995">
    <property type="entry name" value="Peptidase_A2_cat"/>
</dbReference>
<keyword evidence="1" id="KW-0378">Hydrolase</keyword>
<evidence type="ECO:0000259" key="4">
    <source>
        <dbReference type="PROSITE" id="PS50175"/>
    </source>
</evidence>
<dbReference type="GO" id="GO:0006508">
    <property type="term" value="P:proteolysis"/>
    <property type="evidence" value="ECO:0007669"/>
    <property type="project" value="UniProtKB-KW"/>
</dbReference>
<feature type="domain" description="PDZ" evidence="3">
    <location>
        <begin position="318"/>
        <end position="402"/>
    </location>
</feature>
<evidence type="ECO:0000259" key="3">
    <source>
        <dbReference type="PROSITE" id="PS50106"/>
    </source>
</evidence>
<dbReference type="GO" id="GO:0004190">
    <property type="term" value="F:aspartic-type endopeptidase activity"/>
    <property type="evidence" value="ECO:0007669"/>
    <property type="project" value="InterPro"/>
</dbReference>
<feature type="transmembrane region" description="Helical" evidence="2">
    <location>
        <begin position="21"/>
        <end position="39"/>
    </location>
</feature>
<dbReference type="InterPro" id="IPR041489">
    <property type="entry name" value="PDZ_6"/>
</dbReference>
<accession>A0A1I5Z312</accession>
<gene>
    <name evidence="5" type="ORF">SAMN05444277_11613</name>
</gene>
<name>A0A1I5Z312_9BACT</name>
<protein>
    <submittedName>
        <fullName evidence="5">Aspartyl protease</fullName>
    </submittedName>
</protein>
<keyword evidence="2" id="KW-0812">Transmembrane</keyword>
<organism evidence="5 6">
    <name type="scientific">Parafilimonas terrae</name>
    <dbReference type="NCBI Taxonomy" id="1465490"/>
    <lineage>
        <taxon>Bacteria</taxon>
        <taxon>Pseudomonadati</taxon>
        <taxon>Bacteroidota</taxon>
        <taxon>Chitinophagia</taxon>
        <taxon>Chitinophagales</taxon>
        <taxon>Chitinophagaceae</taxon>
        <taxon>Parafilimonas</taxon>
    </lineage>
</organism>
<dbReference type="InterPro" id="IPR001478">
    <property type="entry name" value="PDZ"/>
</dbReference>
<dbReference type="SUPFAM" id="SSF50630">
    <property type="entry name" value="Acid proteases"/>
    <property type="match status" value="1"/>
</dbReference>
<proteinExistence type="predicted"/>
<dbReference type="STRING" id="1465490.SAMN05444277_11613"/>
<evidence type="ECO:0000313" key="5">
    <source>
        <dbReference type="EMBL" id="SFQ50841.1"/>
    </source>
</evidence>
<evidence type="ECO:0000313" key="6">
    <source>
        <dbReference type="Proteomes" id="UP000199031"/>
    </source>
</evidence>
<dbReference type="RefSeq" id="WP_090662576.1">
    <property type="nucleotide sequence ID" value="NZ_FOXQ01000016.1"/>
</dbReference>
<dbReference type="SMART" id="SM00228">
    <property type="entry name" value="PDZ"/>
    <property type="match status" value="1"/>
</dbReference>
<keyword evidence="2" id="KW-1133">Transmembrane helix</keyword>
<dbReference type="Pfam" id="PF17820">
    <property type="entry name" value="PDZ_6"/>
    <property type="match status" value="1"/>
</dbReference>
<dbReference type="Proteomes" id="UP000199031">
    <property type="component" value="Unassembled WGS sequence"/>
</dbReference>
<feature type="domain" description="Peptidase A2" evidence="4">
    <location>
        <begin position="216"/>
        <end position="304"/>
    </location>
</feature>
<dbReference type="AlphaFoldDB" id="A0A1I5Z312"/>
<keyword evidence="6" id="KW-1185">Reference proteome</keyword>
<evidence type="ECO:0000256" key="2">
    <source>
        <dbReference type="SAM" id="Phobius"/>
    </source>
</evidence>
<dbReference type="PROSITE" id="PS50175">
    <property type="entry name" value="ASP_PROT_RETROV"/>
    <property type="match status" value="1"/>
</dbReference>
<dbReference type="SUPFAM" id="SSF50156">
    <property type="entry name" value="PDZ domain-like"/>
    <property type="match status" value="1"/>
</dbReference>
<dbReference type="OrthoDB" id="3521766at2"/>
<dbReference type="Pfam" id="PF13650">
    <property type="entry name" value="Asp_protease_2"/>
    <property type="match status" value="2"/>
</dbReference>
<dbReference type="Gene3D" id="2.40.70.10">
    <property type="entry name" value="Acid Proteases"/>
    <property type="match status" value="2"/>
</dbReference>